<accession>A0ABQ7I2Q8</accession>
<reference evidence="3 4" key="1">
    <citation type="submission" date="2019-01" db="EMBL/GenBank/DDBJ databases">
        <title>Genomes sequencing and comparative genomics of infectious freshwater microsporidia, Cucumispora dikerogammari and Thelohania contejeani.</title>
        <authorList>
            <person name="Cormier A."/>
            <person name="Giraud I."/>
            <person name="Wattier R."/>
            <person name="Teixeira M."/>
            <person name="Grandjean F."/>
            <person name="Rigaud T."/>
            <person name="Cordaux R."/>
        </authorList>
    </citation>
    <scope>NUCLEOTIDE SEQUENCE [LARGE SCALE GENOMIC DNA]</scope>
    <source>
        <strain evidence="3">T1</strain>
        <tissue evidence="3">Spores</tissue>
    </source>
</reference>
<dbReference type="SUPFAM" id="SSF49785">
    <property type="entry name" value="Galactose-binding domain-like"/>
    <property type="match status" value="1"/>
</dbReference>
<dbReference type="InterPro" id="IPR045099">
    <property type="entry name" value="PITH1-like"/>
</dbReference>
<dbReference type="Proteomes" id="UP001516464">
    <property type="component" value="Unassembled WGS sequence"/>
</dbReference>
<comment type="caution">
    <text evidence="3">The sequence shown here is derived from an EMBL/GenBank/DDBJ whole genome shotgun (WGS) entry which is preliminary data.</text>
</comment>
<dbReference type="PROSITE" id="PS51532">
    <property type="entry name" value="PITH"/>
    <property type="match status" value="1"/>
</dbReference>
<evidence type="ECO:0000259" key="2">
    <source>
        <dbReference type="PROSITE" id="PS51532"/>
    </source>
</evidence>
<dbReference type="PANTHER" id="PTHR12175:SF1">
    <property type="entry name" value="PITH DOMAIN-CONTAINING PROTEIN 1"/>
    <property type="match status" value="1"/>
</dbReference>
<feature type="domain" description="PITH" evidence="2">
    <location>
        <begin position="8"/>
        <end position="170"/>
    </location>
</feature>
<gene>
    <name evidence="3" type="ORF">TCON_0044</name>
</gene>
<comment type="similarity">
    <text evidence="1">Belongs to the PITHD1 family.</text>
</comment>
<dbReference type="InterPro" id="IPR010400">
    <property type="entry name" value="PITH_dom"/>
</dbReference>
<organism evidence="3 4">
    <name type="scientific">Astathelohania contejeani</name>
    <dbReference type="NCBI Taxonomy" id="164912"/>
    <lineage>
        <taxon>Eukaryota</taxon>
        <taxon>Fungi</taxon>
        <taxon>Fungi incertae sedis</taxon>
        <taxon>Microsporidia</taxon>
        <taxon>Astathelohaniidae</taxon>
        <taxon>Astathelohania</taxon>
    </lineage>
</organism>
<sequence>MKCQGKECKCNNITEEKLITQYIDIQHIICYNEKCIGSIKNIFREFNRRDEEYLTLPKKKPFYLLIKIPFICRVNLTSILIRTSFQKMRLYKNRDLEFEDIIEKRHDGEYNLPIDLHYLNIQIRGGMRDVSVLHILLMGDEKSELNYCGIKGCLSESIQGPIITVYEARSSDSLRIERTKQIYN</sequence>
<dbReference type="EMBL" id="SBIQ01000002">
    <property type="protein sequence ID" value="KAF7684751.1"/>
    <property type="molecule type" value="Genomic_DNA"/>
</dbReference>
<name>A0ABQ7I2Q8_9MICR</name>
<dbReference type="InterPro" id="IPR008979">
    <property type="entry name" value="Galactose-bd-like_sf"/>
</dbReference>
<proteinExistence type="inferred from homology"/>
<evidence type="ECO:0000313" key="4">
    <source>
        <dbReference type="Proteomes" id="UP001516464"/>
    </source>
</evidence>
<evidence type="ECO:0000313" key="3">
    <source>
        <dbReference type="EMBL" id="KAF7684751.1"/>
    </source>
</evidence>
<evidence type="ECO:0000256" key="1">
    <source>
        <dbReference type="ARBA" id="ARBA00025788"/>
    </source>
</evidence>
<keyword evidence="4" id="KW-1185">Reference proteome</keyword>
<dbReference type="InterPro" id="IPR037047">
    <property type="entry name" value="PITH_dom_sf"/>
</dbReference>
<dbReference type="Pfam" id="PF06201">
    <property type="entry name" value="PITH"/>
    <property type="match status" value="1"/>
</dbReference>
<protein>
    <submittedName>
        <fullName evidence="3">PITH domain-containing protein P35G2.02</fullName>
    </submittedName>
</protein>
<dbReference type="Gene3D" id="2.60.120.470">
    <property type="entry name" value="PITH domain"/>
    <property type="match status" value="1"/>
</dbReference>
<dbReference type="PANTHER" id="PTHR12175">
    <property type="entry name" value="AD039 HT014 THIOREDOXIN FAMILY TRP26"/>
    <property type="match status" value="1"/>
</dbReference>